<evidence type="ECO:0000313" key="9">
    <source>
        <dbReference type="Proteomes" id="UP000314294"/>
    </source>
</evidence>
<evidence type="ECO:0000256" key="4">
    <source>
        <dbReference type="ARBA" id="ARBA00023139"/>
    </source>
</evidence>
<evidence type="ECO:0000256" key="7">
    <source>
        <dbReference type="SAM" id="MobiDB-lite"/>
    </source>
</evidence>
<dbReference type="AlphaFoldDB" id="A0A4Z2ES03"/>
<evidence type="ECO:0000256" key="1">
    <source>
        <dbReference type="ARBA" id="ARBA00004651"/>
    </source>
</evidence>
<dbReference type="GO" id="GO:1902093">
    <property type="term" value="P:positive regulation of flagellated sperm motility"/>
    <property type="evidence" value="ECO:0007669"/>
    <property type="project" value="TreeGrafter"/>
</dbReference>
<dbReference type="InterPro" id="IPR001681">
    <property type="entry name" value="Neurokn_rcpt"/>
</dbReference>
<comment type="subcellular location">
    <subcellularLocation>
        <location evidence="1">Cell membrane</location>
        <topology evidence="1">Multi-pass membrane protein</topology>
    </subcellularLocation>
</comment>
<reference evidence="8 9" key="1">
    <citation type="submission" date="2019-03" db="EMBL/GenBank/DDBJ databases">
        <title>First draft genome of Liparis tanakae, snailfish: a comprehensive survey of snailfish specific genes.</title>
        <authorList>
            <person name="Kim W."/>
            <person name="Song I."/>
            <person name="Jeong J.-H."/>
            <person name="Kim D."/>
            <person name="Kim S."/>
            <person name="Ryu S."/>
            <person name="Song J.Y."/>
            <person name="Lee S.K."/>
        </authorList>
    </citation>
    <scope>NUCLEOTIDE SEQUENCE [LARGE SCALE GENOMIC DNA]</scope>
    <source>
        <tissue evidence="8">Muscle</tissue>
    </source>
</reference>
<keyword evidence="4" id="KW-0564">Palmitate</keyword>
<dbReference type="Proteomes" id="UP000314294">
    <property type="component" value="Unassembled WGS sequence"/>
</dbReference>
<keyword evidence="9" id="KW-1185">Reference proteome</keyword>
<evidence type="ECO:0000256" key="5">
    <source>
        <dbReference type="ARBA" id="ARBA00023170"/>
    </source>
</evidence>
<dbReference type="OrthoDB" id="5981855at2759"/>
<dbReference type="EMBL" id="SRLO01003229">
    <property type="protein sequence ID" value="TNN31697.1"/>
    <property type="molecule type" value="Genomic_DNA"/>
</dbReference>
<dbReference type="GO" id="GO:0005886">
    <property type="term" value="C:plasma membrane"/>
    <property type="evidence" value="ECO:0007669"/>
    <property type="project" value="UniProtKB-SubCell"/>
</dbReference>
<organism evidence="8 9">
    <name type="scientific">Liparis tanakae</name>
    <name type="common">Tanaka's snailfish</name>
    <dbReference type="NCBI Taxonomy" id="230148"/>
    <lineage>
        <taxon>Eukaryota</taxon>
        <taxon>Metazoa</taxon>
        <taxon>Chordata</taxon>
        <taxon>Craniata</taxon>
        <taxon>Vertebrata</taxon>
        <taxon>Euteleostomi</taxon>
        <taxon>Actinopterygii</taxon>
        <taxon>Neopterygii</taxon>
        <taxon>Teleostei</taxon>
        <taxon>Neoteleostei</taxon>
        <taxon>Acanthomorphata</taxon>
        <taxon>Eupercaria</taxon>
        <taxon>Perciformes</taxon>
        <taxon>Cottioidei</taxon>
        <taxon>Cottales</taxon>
        <taxon>Liparidae</taxon>
        <taxon>Liparis</taxon>
    </lineage>
</organism>
<dbReference type="PANTHER" id="PTHR46925:SF1">
    <property type="entry name" value="NEUROMEDIN-K RECEPTOR"/>
    <property type="match status" value="1"/>
</dbReference>
<feature type="region of interest" description="Disordered" evidence="7">
    <location>
        <begin position="111"/>
        <end position="153"/>
    </location>
</feature>
<keyword evidence="3" id="KW-0297">G-protein coupled receptor</keyword>
<dbReference type="PANTHER" id="PTHR46925">
    <property type="entry name" value="G-PROTEIN COUPLED RECEPTOR TKR-1-RELATED"/>
    <property type="match status" value="1"/>
</dbReference>
<dbReference type="GO" id="GO:0004995">
    <property type="term" value="F:tachykinin receptor activity"/>
    <property type="evidence" value="ECO:0007669"/>
    <property type="project" value="InterPro"/>
</dbReference>
<evidence type="ECO:0000256" key="3">
    <source>
        <dbReference type="ARBA" id="ARBA00023040"/>
    </source>
</evidence>
<evidence type="ECO:0000313" key="8">
    <source>
        <dbReference type="EMBL" id="TNN31697.1"/>
    </source>
</evidence>
<keyword evidence="4" id="KW-0449">Lipoprotein</keyword>
<keyword evidence="2" id="KW-1003">Cell membrane</keyword>
<keyword evidence="5 8" id="KW-0675">Receptor</keyword>
<evidence type="ECO:0000256" key="6">
    <source>
        <dbReference type="ARBA" id="ARBA00023224"/>
    </source>
</evidence>
<comment type="caution">
    <text evidence="8">The sequence shown here is derived from an EMBL/GenBank/DDBJ whole genome shotgun (WGS) entry which is preliminary data.</text>
</comment>
<dbReference type="GO" id="GO:0097225">
    <property type="term" value="C:sperm midpiece"/>
    <property type="evidence" value="ECO:0007669"/>
    <property type="project" value="TreeGrafter"/>
</dbReference>
<gene>
    <name evidence="8" type="primary">Tacr3</name>
    <name evidence="8" type="ORF">EYF80_058145</name>
</gene>
<accession>A0A4Z2ES03</accession>
<keyword evidence="2" id="KW-0472">Membrane</keyword>
<name>A0A4Z2ES03_9TELE</name>
<sequence length="153" mass="17564">MSPDLYEHTTSPELYVHIDESRTLRTHDESRALRTHDESRTLQTHDEPRALRTHRFRAGFKRAFRWCPFIQVSSSDESELRSTRLQATRQSSMYTLSRMEAPTAVVCDASEGEGAVGRKQSLSARRRSYSTARHAEIPGYEVKTQSGEPEDFC</sequence>
<proteinExistence type="predicted"/>
<evidence type="ECO:0000256" key="2">
    <source>
        <dbReference type="ARBA" id="ARBA00022475"/>
    </source>
</evidence>
<keyword evidence="6" id="KW-0807">Transducer</keyword>
<protein>
    <submittedName>
        <fullName evidence="8">Neuromedin-K receptor</fullName>
    </submittedName>
</protein>